<dbReference type="InterPro" id="IPR051053">
    <property type="entry name" value="ECH/Chromodomain_protein"/>
</dbReference>
<dbReference type="AlphaFoldDB" id="A0A6F9DIX5"/>
<dbReference type="PANTHER" id="PTHR43684">
    <property type="match status" value="1"/>
</dbReference>
<dbReference type="InterPro" id="IPR014748">
    <property type="entry name" value="Enoyl-CoA_hydra_C"/>
</dbReference>
<evidence type="ECO:0000313" key="2">
    <source>
        <dbReference type="EMBL" id="CAB3262916.1"/>
    </source>
</evidence>
<proteinExistence type="evidence at transcript level"/>
<dbReference type="Pfam" id="PF00378">
    <property type="entry name" value="ECH_1"/>
    <property type="match status" value="1"/>
</dbReference>
<sequence length="591" mass="66519">MDKTEDGQKPVVLLQKPEAESRQSAAPKRKPSREKIASVNLQRLVSLRKENTVRAQPTIYNREHEAEKMNIFRFTESNIILHSKRKRKLRENIQDEVPVMLKKHKKKKKKKVLLNGMTTNEGTHPKVTMLSATSHNLLPSSGQNNNHKLSQNPQKKHNKKAPKKDLKKKSHNGTEKDNSNTARKKENGLKIKLLKSQSAIPVKKQSCKTVFKPIVIRTGPTSSKQSDTKEKPNNHKNGLVLLGGFSQSPGKTLISGAKKKSSNSTKILFPQKPDFCAQTEKIHHFKNSPRIEMHNSVSKFSLQPKYEEISVKHFEGYVHVTICPKKEQRCRFNPLDPDDDEIVTKDVSTRQETSPAVYNCFTPAMLDELITAFERAQNGSCKAVLLSSVGPMFSAGFDLRYFTYHACNCDKEKLSLAVELIRKFVDLLIHFTKPIIVAVQGPAIGLAASMLCLCDIVLADEVKTTFHFPYTQQGISPDCCSTHLLPALLKPPMANALLYGNRTLTPNEARDHGIVSEVLPHDSFMRHVIPRVRDVCSSALVSLSATKRLMRSSQLSQLVYANECENRALRKCLSSPDCLRTMHDYVTNNFS</sequence>
<dbReference type="SUPFAM" id="SSF52096">
    <property type="entry name" value="ClpP/crotonase"/>
    <property type="match status" value="1"/>
</dbReference>
<reference evidence="2" key="1">
    <citation type="submission" date="2020-04" db="EMBL/GenBank/DDBJ databases">
        <authorList>
            <person name="Neveu A P."/>
        </authorList>
    </citation>
    <scope>NUCLEOTIDE SEQUENCE</scope>
    <source>
        <tissue evidence="2">Whole embryo</tissue>
    </source>
</reference>
<dbReference type="InterPro" id="IPR001753">
    <property type="entry name" value="Enoyl-CoA_hydra/iso"/>
</dbReference>
<organism evidence="2">
    <name type="scientific">Phallusia mammillata</name>
    <dbReference type="NCBI Taxonomy" id="59560"/>
    <lineage>
        <taxon>Eukaryota</taxon>
        <taxon>Metazoa</taxon>
        <taxon>Chordata</taxon>
        <taxon>Tunicata</taxon>
        <taxon>Ascidiacea</taxon>
        <taxon>Phlebobranchia</taxon>
        <taxon>Ascidiidae</taxon>
        <taxon>Phallusia</taxon>
    </lineage>
</organism>
<feature type="compositionally biased region" description="Basic residues" evidence="1">
    <location>
        <begin position="154"/>
        <end position="171"/>
    </location>
</feature>
<dbReference type="InterPro" id="IPR029045">
    <property type="entry name" value="ClpP/crotonase-like_dom_sf"/>
</dbReference>
<feature type="compositionally biased region" description="Basic and acidic residues" evidence="1">
    <location>
        <begin position="172"/>
        <end position="189"/>
    </location>
</feature>
<protein>
    <submittedName>
        <fullName evidence="2">Uncharacterized protein LOC100185155</fullName>
    </submittedName>
</protein>
<dbReference type="Gene3D" id="3.90.226.10">
    <property type="entry name" value="2-enoyl-CoA Hydratase, Chain A, domain 1"/>
    <property type="match status" value="1"/>
</dbReference>
<dbReference type="PANTHER" id="PTHR43684:SF11">
    <property type="entry name" value="CHROMO DOMAIN-CONTAINING PROTEIN"/>
    <property type="match status" value="1"/>
</dbReference>
<name>A0A6F9DIX5_9ASCI</name>
<feature type="compositionally biased region" description="Polar residues" evidence="1">
    <location>
        <begin position="135"/>
        <end position="153"/>
    </location>
</feature>
<evidence type="ECO:0000256" key="1">
    <source>
        <dbReference type="SAM" id="MobiDB-lite"/>
    </source>
</evidence>
<feature type="region of interest" description="Disordered" evidence="1">
    <location>
        <begin position="1"/>
        <end position="37"/>
    </location>
</feature>
<dbReference type="EMBL" id="LR787054">
    <property type="protein sequence ID" value="CAB3262916.1"/>
    <property type="molecule type" value="mRNA"/>
</dbReference>
<dbReference type="Gene3D" id="1.10.12.10">
    <property type="entry name" value="Lyase 2-enoyl-coa Hydratase, Chain A, domain 2"/>
    <property type="match status" value="1"/>
</dbReference>
<dbReference type="CDD" id="cd06558">
    <property type="entry name" value="crotonase-like"/>
    <property type="match status" value="1"/>
</dbReference>
<feature type="region of interest" description="Disordered" evidence="1">
    <location>
        <begin position="135"/>
        <end position="190"/>
    </location>
</feature>
<gene>
    <name evidence="2" type="primary">LOC100185155</name>
</gene>
<accession>A0A6F9DIX5</accession>